<dbReference type="EMBL" id="GADI01001443">
    <property type="protein sequence ID" value="JAA72365.1"/>
    <property type="molecule type" value="mRNA"/>
</dbReference>
<dbReference type="InterPro" id="IPR021971">
    <property type="entry name" value="Salp15"/>
</dbReference>
<comment type="similarity">
    <text evidence="5">Belongs to the salp15 family.</text>
</comment>
<keyword evidence="3 6" id="KW-0732">Signal</keyword>
<keyword evidence="2" id="KW-0964">Secreted</keyword>
<dbReference type="AlphaFoldDB" id="A0A0K8RMS0"/>
<evidence type="ECO:0000256" key="6">
    <source>
        <dbReference type="SAM" id="SignalP"/>
    </source>
</evidence>
<evidence type="ECO:0000256" key="3">
    <source>
        <dbReference type="ARBA" id="ARBA00022729"/>
    </source>
</evidence>
<keyword evidence="4" id="KW-0325">Glycoprotein</keyword>
<sequence>MQLRQFMVIIGFTHLSCGVQSESSSNFDTNMMCLSSQFRTTLRRQMEGKCSQIPELKRTLQNVERCRFTCEMKDTSSGHNVVSKQVFRLKDGTPCGYDMLFIFTTLHVNFIWQGRRLCPREPIREPERST</sequence>
<reference evidence="7" key="1">
    <citation type="submission" date="2012-12" db="EMBL/GenBank/DDBJ databases">
        <title>Identification and characterization of a phenylalanine ammonia-lyase gene family in Isatis indigotica Fort.</title>
        <authorList>
            <person name="Liu Q."/>
            <person name="Chen J."/>
            <person name="Zhou X."/>
            <person name="Di P."/>
            <person name="Xiao Y."/>
            <person name="Xuan H."/>
            <person name="Zhang L."/>
            <person name="Chen W."/>
        </authorList>
    </citation>
    <scope>NUCLEOTIDE SEQUENCE</scope>
    <source>
        <tissue evidence="7">Salivary gland</tissue>
    </source>
</reference>
<evidence type="ECO:0000256" key="2">
    <source>
        <dbReference type="ARBA" id="ARBA00022525"/>
    </source>
</evidence>
<accession>A0A0K8RMS0</accession>
<proteinExistence type="evidence at transcript level"/>
<evidence type="ECO:0000256" key="5">
    <source>
        <dbReference type="ARBA" id="ARBA00034321"/>
    </source>
</evidence>
<feature type="chain" id="PRO_5005518730" evidence="6">
    <location>
        <begin position="22"/>
        <end position="130"/>
    </location>
</feature>
<dbReference type="Pfam" id="PF12115">
    <property type="entry name" value="Salp15"/>
    <property type="match status" value="1"/>
</dbReference>
<organism evidence="7">
    <name type="scientific">Ixodes ricinus</name>
    <name type="common">Common tick</name>
    <name type="synonym">Acarus ricinus</name>
    <dbReference type="NCBI Taxonomy" id="34613"/>
    <lineage>
        <taxon>Eukaryota</taxon>
        <taxon>Metazoa</taxon>
        <taxon>Ecdysozoa</taxon>
        <taxon>Arthropoda</taxon>
        <taxon>Chelicerata</taxon>
        <taxon>Arachnida</taxon>
        <taxon>Acari</taxon>
        <taxon>Parasitiformes</taxon>
        <taxon>Ixodida</taxon>
        <taxon>Ixodoidea</taxon>
        <taxon>Ixodidae</taxon>
        <taxon>Ixodinae</taxon>
        <taxon>Ixodes</taxon>
    </lineage>
</organism>
<evidence type="ECO:0000313" key="7">
    <source>
        <dbReference type="EMBL" id="JAA72365.1"/>
    </source>
</evidence>
<comment type="subcellular location">
    <subcellularLocation>
        <location evidence="1">Secreted</location>
    </subcellularLocation>
</comment>
<feature type="signal peptide" evidence="6">
    <location>
        <begin position="1"/>
        <end position="21"/>
    </location>
</feature>
<dbReference type="GO" id="GO:0005576">
    <property type="term" value="C:extracellular region"/>
    <property type="evidence" value="ECO:0007669"/>
    <property type="project" value="UniProtKB-SubCell"/>
</dbReference>
<protein>
    <submittedName>
        <fullName evidence="7">Putative ixostatin</fullName>
    </submittedName>
</protein>
<name>A0A0K8RMS0_IXORI</name>
<evidence type="ECO:0000256" key="1">
    <source>
        <dbReference type="ARBA" id="ARBA00004613"/>
    </source>
</evidence>
<evidence type="ECO:0000256" key="4">
    <source>
        <dbReference type="ARBA" id="ARBA00023180"/>
    </source>
</evidence>